<evidence type="ECO:0000313" key="2">
    <source>
        <dbReference type="EMBL" id="SNT38540.1"/>
    </source>
</evidence>
<dbReference type="InterPro" id="IPR032466">
    <property type="entry name" value="Metal_Hydrolase"/>
</dbReference>
<proteinExistence type="predicted"/>
<protein>
    <submittedName>
        <fullName evidence="2">N-acyl-D-amino-acid deacylase</fullName>
    </submittedName>
</protein>
<dbReference type="Pfam" id="PF07969">
    <property type="entry name" value="Amidohydro_3"/>
    <property type="match status" value="2"/>
</dbReference>
<dbReference type="InterPro" id="IPR011059">
    <property type="entry name" value="Metal-dep_hydrolase_composite"/>
</dbReference>
<dbReference type="InterPro" id="IPR050378">
    <property type="entry name" value="Metallo-dep_Hydrolases_sf"/>
</dbReference>
<organism evidence="2 3">
    <name type="scientific">Streptosporangium subroseum</name>
    <dbReference type="NCBI Taxonomy" id="106412"/>
    <lineage>
        <taxon>Bacteria</taxon>
        <taxon>Bacillati</taxon>
        <taxon>Actinomycetota</taxon>
        <taxon>Actinomycetes</taxon>
        <taxon>Streptosporangiales</taxon>
        <taxon>Streptosporangiaceae</taxon>
        <taxon>Streptosporangium</taxon>
    </lineage>
</organism>
<dbReference type="AlphaFoldDB" id="A0A239M7X5"/>
<feature type="domain" description="Amidohydrolase 3" evidence="1">
    <location>
        <begin position="46"/>
        <end position="247"/>
    </location>
</feature>
<dbReference type="OrthoDB" id="9766983at2"/>
<accession>A0A239M7X5</accession>
<dbReference type="SUPFAM" id="SSF51338">
    <property type="entry name" value="Composite domain of metallo-dependent hydrolases"/>
    <property type="match status" value="1"/>
</dbReference>
<dbReference type="Gene3D" id="3.20.20.140">
    <property type="entry name" value="Metal-dependent hydrolases"/>
    <property type="match status" value="1"/>
</dbReference>
<dbReference type="GO" id="GO:0016812">
    <property type="term" value="F:hydrolase activity, acting on carbon-nitrogen (but not peptide) bonds, in cyclic amides"/>
    <property type="evidence" value="ECO:0007669"/>
    <property type="project" value="TreeGrafter"/>
</dbReference>
<dbReference type="GO" id="GO:0016811">
    <property type="term" value="F:hydrolase activity, acting on carbon-nitrogen (but not peptide) bonds, in linear amides"/>
    <property type="evidence" value="ECO:0007669"/>
    <property type="project" value="InterPro"/>
</dbReference>
<feature type="domain" description="Amidohydrolase 3" evidence="1">
    <location>
        <begin position="321"/>
        <end position="490"/>
    </location>
</feature>
<sequence>MAFDVLIRGGWVLDGTGAPAYRADVGVTGDRIAAVGRLDGAEAATLIDAAGRRVMPGLIDCHAHGDALVFDRGVQLAALRQGVTTFVLGQDGLSYAPASTPETFAYATRYFAAVNGTHPSADGPLGVGELLAGYDRATALNTAYLLPHGTIRYDVMGAAERAATSGELAAMLAHVERGLEEGAAGLSTGLEYAPGRYADAAEIAALCAPLGALPYVTHMRGYGAQAVEGMAEVTDVARRSGAAVHVSHYHGPAATLLPLVDEARLEGLDVTFDTYPYLRGSTILAMVALPSWLPAADTDRTLELLESHPVEWDESLWPRITFSHVPGTEWAEGLSLPAAAAETGVEPGEFCRRILIDTRLEAGCVLARPDEGPQAEESVRTILRHPGHTGGSDGIYVGGHPHPRGYGAFARMLGHHVRETGDWTLEQAAVHLASHPARRFGLGARGLIRPGQAADVIVLDPETVADRATYADPRILATGVDDVLVSGVPVLSGGRFTGATPGRALRP</sequence>
<dbReference type="PANTHER" id="PTHR11647">
    <property type="entry name" value="HYDRANTOINASE/DIHYDROPYRIMIDINASE FAMILY MEMBER"/>
    <property type="match status" value="1"/>
</dbReference>
<dbReference type="EMBL" id="FZOD01000038">
    <property type="protein sequence ID" value="SNT38540.1"/>
    <property type="molecule type" value="Genomic_DNA"/>
</dbReference>
<dbReference type="InterPro" id="IPR023100">
    <property type="entry name" value="D-aminoacylase_insert_dom_sf"/>
</dbReference>
<dbReference type="Proteomes" id="UP000198282">
    <property type="component" value="Unassembled WGS sequence"/>
</dbReference>
<dbReference type="RefSeq" id="WP_089210803.1">
    <property type="nucleotide sequence ID" value="NZ_FZOD01000038.1"/>
</dbReference>
<gene>
    <name evidence="2" type="ORF">SAMN05216276_103861</name>
</gene>
<dbReference type="CDD" id="cd01297">
    <property type="entry name" value="D-aminoacylase"/>
    <property type="match status" value="1"/>
</dbReference>
<evidence type="ECO:0000313" key="3">
    <source>
        <dbReference type="Proteomes" id="UP000198282"/>
    </source>
</evidence>
<dbReference type="GO" id="GO:0005829">
    <property type="term" value="C:cytosol"/>
    <property type="evidence" value="ECO:0007669"/>
    <property type="project" value="TreeGrafter"/>
</dbReference>
<evidence type="ECO:0000259" key="1">
    <source>
        <dbReference type="Pfam" id="PF07969"/>
    </source>
</evidence>
<dbReference type="InterPro" id="IPR013108">
    <property type="entry name" value="Amidohydro_3"/>
</dbReference>
<reference evidence="2 3" key="1">
    <citation type="submission" date="2017-06" db="EMBL/GenBank/DDBJ databases">
        <authorList>
            <person name="Kim H.J."/>
            <person name="Triplett B.A."/>
        </authorList>
    </citation>
    <scope>NUCLEOTIDE SEQUENCE [LARGE SCALE GENOMIC DNA]</scope>
    <source>
        <strain evidence="2 3">CGMCC 4.2132</strain>
    </source>
</reference>
<dbReference type="Gene3D" id="2.30.40.10">
    <property type="entry name" value="Urease, subunit C, domain 1"/>
    <property type="match status" value="1"/>
</dbReference>
<dbReference type="PANTHER" id="PTHR11647:SF1">
    <property type="entry name" value="COLLAPSIN RESPONSE MEDIATOR PROTEIN"/>
    <property type="match status" value="1"/>
</dbReference>
<keyword evidence="3" id="KW-1185">Reference proteome</keyword>
<name>A0A239M7X5_9ACTN</name>
<dbReference type="SUPFAM" id="SSF51556">
    <property type="entry name" value="Metallo-dependent hydrolases"/>
    <property type="match status" value="1"/>
</dbReference>
<dbReference type="Gene3D" id="3.30.1490.130">
    <property type="entry name" value="D-aminoacylase. Domain 3"/>
    <property type="match status" value="1"/>
</dbReference>